<keyword evidence="3" id="KW-1185">Reference proteome</keyword>
<evidence type="ECO:0000313" key="2">
    <source>
        <dbReference type="EMBL" id="KAF7392039.1"/>
    </source>
</evidence>
<comment type="caution">
    <text evidence="2">The sequence shown here is derived from an EMBL/GenBank/DDBJ whole genome shotgun (WGS) entry which is preliminary data.</text>
</comment>
<sequence>MPGSGLAAKVYTYTQAILGPVSDDSLHADEAKAPPLTRLYSDTHDPEDTRMQRAKSVTVCKECSSIAASSSLMVEREGQKVLDNGGLRSAARNPTRDDLCDLDDDDDDDDDDEEDDGPAPPSHLIPLLRLPFSTAHEAHSLGTKNLSLRKVRNTASSDGISCPRRLPPF</sequence>
<feature type="compositionally biased region" description="Acidic residues" evidence="1">
    <location>
        <begin position="100"/>
        <end position="117"/>
    </location>
</feature>
<dbReference type="Proteomes" id="UP000617340">
    <property type="component" value="Unassembled WGS sequence"/>
</dbReference>
<accession>A0A834JS99</accession>
<feature type="region of interest" description="Disordered" evidence="1">
    <location>
        <begin position="24"/>
        <end position="53"/>
    </location>
</feature>
<organism evidence="2 3">
    <name type="scientific">Vespula germanica</name>
    <name type="common">German yellow jacket</name>
    <name type="synonym">Paravespula germanica</name>
    <dbReference type="NCBI Taxonomy" id="30212"/>
    <lineage>
        <taxon>Eukaryota</taxon>
        <taxon>Metazoa</taxon>
        <taxon>Ecdysozoa</taxon>
        <taxon>Arthropoda</taxon>
        <taxon>Hexapoda</taxon>
        <taxon>Insecta</taxon>
        <taxon>Pterygota</taxon>
        <taxon>Neoptera</taxon>
        <taxon>Endopterygota</taxon>
        <taxon>Hymenoptera</taxon>
        <taxon>Apocrita</taxon>
        <taxon>Aculeata</taxon>
        <taxon>Vespoidea</taxon>
        <taxon>Vespidae</taxon>
        <taxon>Vespinae</taxon>
        <taxon>Vespula</taxon>
    </lineage>
</organism>
<feature type="compositionally biased region" description="Basic and acidic residues" evidence="1">
    <location>
        <begin position="41"/>
        <end position="51"/>
    </location>
</feature>
<protein>
    <submittedName>
        <fullName evidence="2">Uncharacterized protein</fullName>
    </submittedName>
</protein>
<reference evidence="2" key="1">
    <citation type="journal article" date="2020" name="G3 (Bethesda)">
        <title>High-Quality Assemblies for Three Invasive Social Wasps from the &lt;i&gt;Vespula&lt;/i&gt; Genus.</title>
        <authorList>
            <person name="Harrop T.W.R."/>
            <person name="Guhlin J."/>
            <person name="McLaughlin G.M."/>
            <person name="Permina E."/>
            <person name="Stockwell P."/>
            <person name="Gilligan J."/>
            <person name="Le Lec M.F."/>
            <person name="Gruber M.A.M."/>
            <person name="Quinn O."/>
            <person name="Lovegrove M."/>
            <person name="Duncan E.J."/>
            <person name="Remnant E.J."/>
            <person name="Van Eeckhoven J."/>
            <person name="Graham B."/>
            <person name="Knapp R.A."/>
            <person name="Langford K.W."/>
            <person name="Kronenberg Z."/>
            <person name="Press M.O."/>
            <person name="Eacker S.M."/>
            <person name="Wilson-Rankin E.E."/>
            <person name="Purcell J."/>
            <person name="Lester P.J."/>
            <person name="Dearden P.K."/>
        </authorList>
    </citation>
    <scope>NUCLEOTIDE SEQUENCE</scope>
    <source>
        <strain evidence="2">Linc-1</strain>
    </source>
</reference>
<name>A0A834JS99_VESGE</name>
<evidence type="ECO:0000313" key="3">
    <source>
        <dbReference type="Proteomes" id="UP000617340"/>
    </source>
</evidence>
<feature type="region of interest" description="Disordered" evidence="1">
    <location>
        <begin position="82"/>
        <end position="125"/>
    </location>
</feature>
<evidence type="ECO:0000256" key="1">
    <source>
        <dbReference type="SAM" id="MobiDB-lite"/>
    </source>
</evidence>
<proteinExistence type="predicted"/>
<dbReference type="EMBL" id="JACSDZ010000011">
    <property type="protein sequence ID" value="KAF7392039.1"/>
    <property type="molecule type" value="Genomic_DNA"/>
</dbReference>
<gene>
    <name evidence="2" type="ORF">HZH68_011582</name>
</gene>
<dbReference type="AlphaFoldDB" id="A0A834JS99"/>